<dbReference type="EMBL" id="KN833989">
    <property type="protein sequence ID" value="KIK13542.1"/>
    <property type="molecule type" value="Genomic_DNA"/>
</dbReference>
<dbReference type="Proteomes" id="UP000054018">
    <property type="component" value="Unassembled WGS sequence"/>
</dbReference>
<reference evidence="1 2" key="1">
    <citation type="submission" date="2014-04" db="EMBL/GenBank/DDBJ databases">
        <authorList>
            <consortium name="DOE Joint Genome Institute"/>
            <person name="Kuo A."/>
            <person name="Kohler A."/>
            <person name="Costa M.D."/>
            <person name="Nagy L.G."/>
            <person name="Floudas D."/>
            <person name="Copeland A."/>
            <person name="Barry K.W."/>
            <person name="Cichocki N."/>
            <person name="Veneault-Fourrey C."/>
            <person name="LaButti K."/>
            <person name="Lindquist E.A."/>
            <person name="Lipzen A."/>
            <person name="Lundell T."/>
            <person name="Morin E."/>
            <person name="Murat C."/>
            <person name="Sun H."/>
            <person name="Tunlid A."/>
            <person name="Henrissat B."/>
            <person name="Grigoriev I.V."/>
            <person name="Hibbett D.S."/>
            <person name="Martin F."/>
            <person name="Nordberg H.P."/>
            <person name="Cantor M.N."/>
            <person name="Hua S.X."/>
        </authorList>
    </citation>
    <scope>NUCLEOTIDE SEQUENCE [LARGE SCALE GENOMIC DNA]</scope>
    <source>
        <strain evidence="1 2">441</strain>
    </source>
</reference>
<proteinExistence type="predicted"/>
<sequence>MHSDTLLFYVGERTVPRPPHSPPSPSVIGVRYSWYHTHRRPWGTALPMSCPRCSSIRSWSECKASLGNTVKKARGGSRDSMGQGWIKHVGI</sequence>
<dbReference type="HOGENOM" id="CLU_2427884_0_0_1"/>
<gene>
    <name evidence="1" type="ORF">PISMIDRAFT_400163</name>
</gene>
<name>A0A0C9YTE9_9AGAM</name>
<reference evidence="2" key="2">
    <citation type="submission" date="2015-01" db="EMBL/GenBank/DDBJ databases">
        <title>Evolutionary Origins and Diversification of the Mycorrhizal Mutualists.</title>
        <authorList>
            <consortium name="DOE Joint Genome Institute"/>
            <consortium name="Mycorrhizal Genomics Consortium"/>
            <person name="Kohler A."/>
            <person name="Kuo A."/>
            <person name="Nagy L.G."/>
            <person name="Floudas D."/>
            <person name="Copeland A."/>
            <person name="Barry K.W."/>
            <person name="Cichocki N."/>
            <person name="Veneault-Fourrey C."/>
            <person name="LaButti K."/>
            <person name="Lindquist E.A."/>
            <person name="Lipzen A."/>
            <person name="Lundell T."/>
            <person name="Morin E."/>
            <person name="Murat C."/>
            <person name="Riley R."/>
            <person name="Ohm R."/>
            <person name="Sun H."/>
            <person name="Tunlid A."/>
            <person name="Henrissat B."/>
            <person name="Grigoriev I.V."/>
            <person name="Hibbett D.S."/>
            <person name="Martin F."/>
        </authorList>
    </citation>
    <scope>NUCLEOTIDE SEQUENCE [LARGE SCALE GENOMIC DNA]</scope>
    <source>
        <strain evidence="2">441</strain>
    </source>
</reference>
<accession>A0A0C9YTE9</accession>
<evidence type="ECO:0000313" key="2">
    <source>
        <dbReference type="Proteomes" id="UP000054018"/>
    </source>
</evidence>
<evidence type="ECO:0000313" key="1">
    <source>
        <dbReference type="EMBL" id="KIK13542.1"/>
    </source>
</evidence>
<dbReference type="AlphaFoldDB" id="A0A0C9YTE9"/>
<keyword evidence="2" id="KW-1185">Reference proteome</keyword>
<organism evidence="1 2">
    <name type="scientific">Pisolithus microcarpus 441</name>
    <dbReference type="NCBI Taxonomy" id="765257"/>
    <lineage>
        <taxon>Eukaryota</taxon>
        <taxon>Fungi</taxon>
        <taxon>Dikarya</taxon>
        <taxon>Basidiomycota</taxon>
        <taxon>Agaricomycotina</taxon>
        <taxon>Agaricomycetes</taxon>
        <taxon>Agaricomycetidae</taxon>
        <taxon>Boletales</taxon>
        <taxon>Sclerodermatineae</taxon>
        <taxon>Pisolithaceae</taxon>
        <taxon>Pisolithus</taxon>
    </lineage>
</organism>
<protein>
    <submittedName>
        <fullName evidence="1">Uncharacterized protein</fullName>
    </submittedName>
</protein>